<evidence type="ECO:0000313" key="4">
    <source>
        <dbReference type="Proteomes" id="UP000186895"/>
    </source>
</evidence>
<accession>A0A1N6V373</accession>
<dbReference type="PANTHER" id="PTHR43022:SF1">
    <property type="entry name" value="PROTEIN SMF"/>
    <property type="match status" value="1"/>
</dbReference>
<dbReference type="PANTHER" id="PTHR43022">
    <property type="entry name" value="PROTEIN SMF"/>
    <property type="match status" value="1"/>
</dbReference>
<dbReference type="Pfam" id="PF02481">
    <property type="entry name" value="DNA_processg_A"/>
    <property type="match status" value="1"/>
</dbReference>
<proteinExistence type="inferred from homology"/>
<reference evidence="4" key="1">
    <citation type="submission" date="2017-01" db="EMBL/GenBank/DDBJ databases">
        <authorList>
            <person name="Varghese N."/>
            <person name="Submissions S."/>
        </authorList>
    </citation>
    <scope>NUCLEOTIDE SEQUENCE [LARGE SCALE GENOMIC DNA]</scope>
    <source>
        <strain evidence="4">DSM 7027</strain>
    </source>
</reference>
<organism evidence="3 4">
    <name type="scientific">Marinobacterium stanieri</name>
    <dbReference type="NCBI Taxonomy" id="49186"/>
    <lineage>
        <taxon>Bacteria</taxon>
        <taxon>Pseudomonadati</taxon>
        <taxon>Pseudomonadota</taxon>
        <taxon>Gammaproteobacteria</taxon>
        <taxon>Oceanospirillales</taxon>
        <taxon>Oceanospirillaceae</taxon>
        <taxon>Marinobacterium</taxon>
    </lineage>
</organism>
<keyword evidence="4" id="KW-1185">Reference proteome</keyword>
<sequence>MQLLRKFGLSLNVSSEIISEDTFYLLSISKLKGRGKAFLHSISQDRTTFKHKVINELEKDLLLSKNAINEALDDCAIAETSQHRIVSILDTEFPTSLKFTHDSPAILYCNGNVELLKHKCIAIIGTREPTEHGVEITNRVSKWFSNNGWCIVSGLAKGIDTEAHRACISVNGKTIAVFGTHLNKTYPAENKNLAHEIVDKNGLIISEYGYQSKGYRSAFVERDRIQAGLSMATFLVQTDIKGGSLHASKAALKYGRRLIVINPTPKDIANKEPKIEGNLKIINSSDIEKSNYLNTIKGSLERITILKNKDQYFEIDAHCKNDLDSLIESSAKKESTMALF</sequence>
<evidence type="ECO:0000256" key="1">
    <source>
        <dbReference type="ARBA" id="ARBA00006525"/>
    </source>
</evidence>
<dbReference type="SUPFAM" id="SSF102405">
    <property type="entry name" value="MCP/YpsA-like"/>
    <property type="match status" value="1"/>
</dbReference>
<feature type="domain" description="Smf/DprA SLOG" evidence="2">
    <location>
        <begin position="85"/>
        <end position="282"/>
    </location>
</feature>
<evidence type="ECO:0000259" key="2">
    <source>
        <dbReference type="Pfam" id="PF02481"/>
    </source>
</evidence>
<dbReference type="InterPro" id="IPR057666">
    <property type="entry name" value="DrpA_SLOG"/>
</dbReference>
<dbReference type="RefSeq" id="WP_083703115.1">
    <property type="nucleotide sequence ID" value="NZ_FTMN01000008.1"/>
</dbReference>
<dbReference type="AlphaFoldDB" id="A0A1N6V373"/>
<protein>
    <submittedName>
        <fullName evidence="3">DNA processing protein</fullName>
    </submittedName>
</protein>
<dbReference type="EMBL" id="FTMN01000008">
    <property type="protein sequence ID" value="SIQ72066.1"/>
    <property type="molecule type" value="Genomic_DNA"/>
</dbReference>
<comment type="similarity">
    <text evidence="1">Belongs to the DprA/Smf family.</text>
</comment>
<dbReference type="InterPro" id="IPR003488">
    <property type="entry name" value="DprA"/>
</dbReference>
<evidence type="ECO:0000313" key="3">
    <source>
        <dbReference type="EMBL" id="SIQ72066.1"/>
    </source>
</evidence>
<dbReference type="GO" id="GO:0009294">
    <property type="term" value="P:DNA-mediated transformation"/>
    <property type="evidence" value="ECO:0007669"/>
    <property type="project" value="InterPro"/>
</dbReference>
<gene>
    <name evidence="3" type="ORF">SAMN05421647_1084</name>
</gene>
<dbReference type="Gene3D" id="3.40.50.450">
    <property type="match status" value="1"/>
</dbReference>
<dbReference type="Proteomes" id="UP000186895">
    <property type="component" value="Unassembled WGS sequence"/>
</dbReference>
<dbReference type="STRING" id="49186.SAMN05421647_1084"/>
<name>A0A1N6V373_9GAMM</name>